<organism evidence="1 2">
    <name type="scientific">Aureliella helgolandensis</name>
    <dbReference type="NCBI Taxonomy" id="2527968"/>
    <lineage>
        <taxon>Bacteria</taxon>
        <taxon>Pseudomonadati</taxon>
        <taxon>Planctomycetota</taxon>
        <taxon>Planctomycetia</taxon>
        <taxon>Pirellulales</taxon>
        <taxon>Pirellulaceae</taxon>
        <taxon>Aureliella</taxon>
    </lineage>
</organism>
<reference evidence="1 2" key="1">
    <citation type="submission" date="2019-02" db="EMBL/GenBank/DDBJ databases">
        <title>Deep-cultivation of Planctomycetes and their phenomic and genomic characterization uncovers novel biology.</title>
        <authorList>
            <person name="Wiegand S."/>
            <person name="Jogler M."/>
            <person name="Boedeker C."/>
            <person name="Pinto D."/>
            <person name="Vollmers J."/>
            <person name="Rivas-Marin E."/>
            <person name="Kohn T."/>
            <person name="Peeters S.H."/>
            <person name="Heuer A."/>
            <person name="Rast P."/>
            <person name="Oberbeckmann S."/>
            <person name="Bunk B."/>
            <person name="Jeske O."/>
            <person name="Meyerdierks A."/>
            <person name="Storesund J.E."/>
            <person name="Kallscheuer N."/>
            <person name="Luecker S."/>
            <person name="Lage O.M."/>
            <person name="Pohl T."/>
            <person name="Merkel B.J."/>
            <person name="Hornburger P."/>
            <person name="Mueller R.-W."/>
            <person name="Bruemmer F."/>
            <person name="Labrenz M."/>
            <person name="Spormann A.M."/>
            <person name="Op den Camp H."/>
            <person name="Overmann J."/>
            <person name="Amann R."/>
            <person name="Jetten M.S.M."/>
            <person name="Mascher T."/>
            <person name="Medema M.H."/>
            <person name="Devos D.P."/>
            <person name="Kaster A.-K."/>
            <person name="Ovreas L."/>
            <person name="Rohde M."/>
            <person name="Galperin M.Y."/>
            <person name="Jogler C."/>
        </authorList>
    </citation>
    <scope>NUCLEOTIDE SEQUENCE [LARGE SCALE GENOMIC DNA]</scope>
    <source>
        <strain evidence="1 2">Q31a</strain>
    </source>
</reference>
<dbReference type="KEGG" id="ahel:Q31a_13760"/>
<accession>A0A518G396</accession>
<keyword evidence="2" id="KW-1185">Reference proteome</keyword>
<protein>
    <submittedName>
        <fullName evidence="1">Uncharacterized protein</fullName>
    </submittedName>
</protein>
<name>A0A518G396_9BACT</name>
<dbReference type="EMBL" id="CP036298">
    <property type="protein sequence ID" value="QDV23081.1"/>
    <property type="molecule type" value="Genomic_DNA"/>
</dbReference>
<dbReference type="Proteomes" id="UP000318017">
    <property type="component" value="Chromosome"/>
</dbReference>
<gene>
    <name evidence="1" type="ORF">Q31a_13760</name>
</gene>
<evidence type="ECO:0000313" key="2">
    <source>
        <dbReference type="Proteomes" id="UP000318017"/>
    </source>
</evidence>
<dbReference type="AlphaFoldDB" id="A0A518G396"/>
<sequence length="102" mass="11160">MKWSVLLCANESCVNSLTVRRTLQDLESLAPHVDLIPSREGAKSATHLLLELLLLASIANEQLQLLAVASAVKTKSGWHLLSLFSMAMLSNCWLSVNDTVDN</sequence>
<evidence type="ECO:0000313" key="1">
    <source>
        <dbReference type="EMBL" id="QDV23081.1"/>
    </source>
</evidence>
<proteinExistence type="predicted"/>